<keyword evidence="4 7" id="KW-0812">Transmembrane</keyword>
<comment type="caution">
    <text evidence="10">The sequence shown here is derived from an EMBL/GenBank/DDBJ whole genome shotgun (WGS) entry which is preliminary data.</text>
</comment>
<organism evidence="10 11">
    <name type="scientific">Corynebacterium striatum</name>
    <dbReference type="NCBI Taxonomy" id="43770"/>
    <lineage>
        <taxon>Bacteria</taxon>
        <taxon>Bacillati</taxon>
        <taxon>Actinomycetota</taxon>
        <taxon>Actinomycetes</taxon>
        <taxon>Mycobacteriales</taxon>
        <taxon>Corynebacteriaceae</taxon>
        <taxon>Corynebacterium</taxon>
    </lineage>
</organism>
<dbReference type="SUPFAM" id="SSF161098">
    <property type="entry name" value="MetI-like"/>
    <property type="match status" value="1"/>
</dbReference>
<proteinExistence type="inferred from homology"/>
<evidence type="ECO:0000256" key="8">
    <source>
        <dbReference type="SAM" id="MobiDB-lite"/>
    </source>
</evidence>
<dbReference type="PANTHER" id="PTHR43386">
    <property type="entry name" value="OLIGOPEPTIDE TRANSPORT SYSTEM PERMEASE PROTEIN APPC"/>
    <property type="match status" value="1"/>
</dbReference>
<reference evidence="10 11" key="1">
    <citation type="submission" date="2019-06" db="EMBL/GenBank/DDBJ databases">
        <title>Draft genome sequence of Corynebacterium striatum NBRC 15291.</title>
        <authorList>
            <person name="Miura T."/>
            <person name="Furukawa M."/>
            <person name="Shimamura M."/>
            <person name="Ohyama Y."/>
            <person name="Yamazoe A."/>
            <person name="Kawasaki H."/>
        </authorList>
    </citation>
    <scope>NUCLEOTIDE SEQUENCE [LARGE SCALE GENOMIC DNA]</scope>
    <source>
        <strain evidence="10 11">NBRC 15291</strain>
    </source>
</reference>
<dbReference type="Pfam" id="PF00528">
    <property type="entry name" value="BPD_transp_1"/>
    <property type="match status" value="1"/>
</dbReference>
<gene>
    <name evidence="10" type="ORF">Cst04h_28070</name>
</gene>
<evidence type="ECO:0000256" key="3">
    <source>
        <dbReference type="ARBA" id="ARBA00022475"/>
    </source>
</evidence>
<dbReference type="RefSeq" id="WP_005530970.1">
    <property type="nucleotide sequence ID" value="NZ_BJLD01000012.1"/>
</dbReference>
<evidence type="ECO:0000256" key="6">
    <source>
        <dbReference type="ARBA" id="ARBA00023136"/>
    </source>
</evidence>
<keyword evidence="6 7" id="KW-0472">Membrane</keyword>
<name>A0AAQ1TXF9_CORST</name>
<dbReference type="InterPro" id="IPR050366">
    <property type="entry name" value="BP-dependent_transpt_permease"/>
</dbReference>
<protein>
    <submittedName>
        <fullName evidence="10">ABC transporter permease</fullName>
    </submittedName>
</protein>
<feature type="transmembrane region" description="Helical" evidence="7">
    <location>
        <begin position="136"/>
        <end position="158"/>
    </location>
</feature>
<feature type="domain" description="ABC transmembrane type-1" evidence="9">
    <location>
        <begin position="100"/>
        <end position="289"/>
    </location>
</feature>
<feature type="region of interest" description="Disordered" evidence="8">
    <location>
        <begin position="1"/>
        <end position="34"/>
    </location>
</feature>
<keyword evidence="3" id="KW-1003">Cell membrane</keyword>
<feature type="transmembrane region" description="Helical" evidence="7">
    <location>
        <begin position="266"/>
        <end position="285"/>
    </location>
</feature>
<feature type="compositionally biased region" description="Polar residues" evidence="8">
    <location>
        <begin position="1"/>
        <end position="10"/>
    </location>
</feature>
<evidence type="ECO:0000256" key="7">
    <source>
        <dbReference type="RuleBase" id="RU363032"/>
    </source>
</evidence>
<evidence type="ECO:0000313" key="11">
    <source>
        <dbReference type="Proteomes" id="UP000315234"/>
    </source>
</evidence>
<dbReference type="EMBL" id="BJLD01000012">
    <property type="protein sequence ID" value="GEA44637.1"/>
    <property type="molecule type" value="Genomic_DNA"/>
</dbReference>
<dbReference type="CDD" id="cd06261">
    <property type="entry name" value="TM_PBP2"/>
    <property type="match status" value="1"/>
</dbReference>
<dbReference type="GO" id="GO:0055085">
    <property type="term" value="P:transmembrane transport"/>
    <property type="evidence" value="ECO:0007669"/>
    <property type="project" value="InterPro"/>
</dbReference>
<feature type="transmembrane region" description="Helical" evidence="7">
    <location>
        <begin position="221"/>
        <end position="246"/>
    </location>
</feature>
<evidence type="ECO:0000256" key="4">
    <source>
        <dbReference type="ARBA" id="ARBA00022692"/>
    </source>
</evidence>
<dbReference type="PANTHER" id="PTHR43386:SF1">
    <property type="entry name" value="D,D-DIPEPTIDE TRANSPORT SYSTEM PERMEASE PROTEIN DDPC-RELATED"/>
    <property type="match status" value="1"/>
</dbReference>
<dbReference type="GO" id="GO:0005886">
    <property type="term" value="C:plasma membrane"/>
    <property type="evidence" value="ECO:0007669"/>
    <property type="project" value="UniProtKB-SubCell"/>
</dbReference>
<accession>A0AAQ1TXF9</accession>
<dbReference type="PROSITE" id="PS50928">
    <property type="entry name" value="ABC_TM1"/>
    <property type="match status" value="1"/>
</dbReference>
<dbReference type="Gene3D" id="1.10.3720.10">
    <property type="entry name" value="MetI-like"/>
    <property type="match status" value="1"/>
</dbReference>
<comment type="similarity">
    <text evidence="7">Belongs to the binding-protein-dependent transport system permease family.</text>
</comment>
<feature type="transmembrane region" description="Helical" evidence="7">
    <location>
        <begin position="40"/>
        <end position="61"/>
    </location>
</feature>
<evidence type="ECO:0000259" key="9">
    <source>
        <dbReference type="PROSITE" id="PS50928"/>
    </source>
</evidence>
<dbReference type="InterPro" id="IPR000515">
    <property type="entry name" value="MetI-like"/>
</dbReference>
<comment type="subcellular location">
    <subcellularLocation>
        <location evidence="1 7">Cell membrane</location>
        <topology evidence="1 7">Multi-pass membrane protein</topology>
    </subcellularLocation>
</comment>
<evidence type="ECO:0000313" key="10">
    <source>
        <dbReference type="EMBL" id="GEA44637.1"/>
    </source>
</evidence>
<feature type="transmembrane region" description="Helical" evidence="7">
    <location>
        <begin position="104"/>
        <end position="124"/>
    </location>
</feature>
<evidence type="ECO:0000256" key="5">
    <source>
        <dbReference type="ARBA" id="ARBA00022989"/>
    </source>
</evidence>
<dbReference type="InterPro" id="IPR035906">
    <property type="entry name" value="MetI-like_sf"/>
</dbReference>
<dbReference type="Proteomes" id="UP000315234">
    <property type="component" value="Unassembled WGS sequence"/>
</dbReference>
<sequence>MSAPTSNAVNTAHPVDGSTTLRRNRRPVGRAQRNPWTSPASIVASVILVVAFLAALFPGLFTNSDPYAGTDVALLHPSSEHWFGTDAVGRDLYARVVYGARQSLLGALIAVAVGLVVGTLLGLLAGSLRGGVDSVIMRVVDVLLSIPGILLSLSIIIVLGFGSLQAAVAVGATSIATFARLARSQVITVAGSDYIEAAYGAGATPAQVMARHILPNSLTPVIALATLLFGSAILQLSILGFLGYGAPAPTPEWGLIIAEGRDFMATAWWLIILPGLAIVAVVVSANRLSQNFRAEA</sequence>
<keyword evidence="2 7" id="KW-0813">Transport</keyword>
<evidence type="ECO:0000256" key="2">
    <source>
        <dbReference type="ARBA" id="ARBA00022448"/>
    </source>
</evidence>
<dbReference type="AlphaFoldDB" id="A0AAQ1TXF9"/>
<keyword evidence="5 7" id="KW-1133">Transmembrane helix</keyword>
<evidence type="ECO:0000256" key="1">
    <source>
        <dbReference type="ARBA" id="ARBA00004651"/>
    </source>
</evidence>